<evidence type="ECO:0000313" key="2">
    <source>
        <dbReference type="Proteomes" id="UP001239462"/>
    </source>
</evidence>
<organism evidence="1 2">
    <name type="scientific">Roseiconus lacunae</name>
    <dbReference type="NCBI Taxonomy" id="2605694"/>
    <lineage>
        <taxon>Bacteria</taxon>
        <taxon>Pseudomonadati</taxon>
        <taxon>Planctomycetota</taxon>
        <taxon>Planctomycetia</taxon>
        <taxon>Pirellulales</taxon>
        <taxon>Pirellulaceae</taxon>
        <taxon>Roseiconus</taxon>
    </lineage>
</organism>
<keyword evidence="2" id="KW-1185">Reference proteome</keyword>
<dbReference type="EMBL" id="JASZZN010000007">
    <property type="protein sequence ID" value="MDM4015955.1"/>
    <property type="molecule type" value="Genomic_DNA"/>
</dbReference>
<proteinExistence type="predicted"/>
<dbReference type="Proteomes" id="UP001239462">
    <property type="component" value="Unassembled WGS sequence"/>
</dbReference>
<evidence type="ECO:0008006" key="3">
    <source>
        <dbReference type="Google" id="ProtNLM"/>
    </source>
</evidence>
<protein>
    <recommendedName>
        <fullName evidence="3">Tail tube protein</fullName>
    </recommendedName>
</protein>
<dbReference type="RefSeq" id="WP_289163534.1">
    <property type="nucleotide sequence ID" value="NZ_JASZZN010000007.1"/>
</dbReference>
<comment type="caution">
    <text evidence="1">The sequence shown here is derived from an EMBL/GenBank/DDBJ whole genome shotgun (WGS) entry which is preliminary data.</text>
</comment>
<gene>
    <name evidence="1" type="ORF">QTN89_10970</name>
</gene>
<sequence length="157" mass="17567">MSDELLRAGVDLFSYYSTGTTYESPTWSLVDLISDESIDFSKGKAEFKTRGSKYKRKKGTTIEVPVSFSVEYRKGDAFIAKLIDSAVNGTMIDMAFMFDPIAEEGAEGIRMPIEVFDFPFNRPLEEGVVFEVGAELTEQLDENGDLVDFAWWTVPAS</sequence>
<name>A0ABT7PHI9_9BACT</name>
<evidence type="ECO:0000313" key="1">
    <source>
        <dbReference type="EMBL" id="MDM4015955.1"/>
    </source>
</evidence>
<accession>A0ABT7PHI9</accession>
<reference evidence="1 2" key="1">
    <citation type="submission" date="2023-06" db="EMBL/GenBank/DDBJ databases">
        <title>Roseiconus lacunae JC819 isolated from Gulf of Mannar region, Tamil Nadu.</title>
        <authorList>
            <person name="Pk S."/>
            <person name="Ch S."/>
            <person name="Ch V.R."/>
        </authorList>
    </citation>
    <scope>NUCLEOTIDE SEQUENCE [LARGE SCALE GENOMIC DNA]</scope>
    <source>
        <strain evidence="1 2">JC819</strain>
    </source>
</reference>